<reference evidence="4 5" key="1">
    <citation type="journal article" date="2018" name="Sci. Rep.">
        <title>A novel species of the marine cyanobacterium Acaryochloris with a unique pigment content and lifestyle.</title>
        <authorList>
            <person name="Partensky F."/>
            <person name="Six C."/>
            <person name="Ratin M."/>
            <person name="Garczarek L."/>
            <person name="Vaulot D."/>
            <person name="Probert I."/>
            <person name="Calteau A."/>
            <person name="Gourvil P."/>
            <person name="Marie D."/>
            <person name="Grebert T."/>
            <person name="Bouchier C."/>
            <person name="Le Panse S."/>
            <person name="Gachenot M."/>
            <person name="Rodriguez F."/>
            <person name="Garrido J.L."/>
        </authorList>
    </citation>
    <scope>NUCLEOTIDE SEQUENCE [LARGE SCALE GENOMIC DNA]</scope>
    <source>
        <strain evidence="4 5">RCC1774</strain>
    </source>
</reference>
<dbReference type="GO" id="GO:0016829">
    <property type="term" value="F:lyase activity"/>
    <property type="evidence" value="ECO:0007669"/>
    <property type="project" value="UniProtKB-KW"/>
</dbReference>
<dbReference type="HAMAP" id="MF_01459">
    <property type="entry name" value="Chrphore_lyase_CpxS"/>
    <property type="match status" value="1"/>
</dbReference>
<dbReference type="RefSeq" id="WP_158535020.1">
    <property type="nucleotide sequence ID" value="NZ_CAWNWM010000002.1"/>
</dbReference>
<proteinExistence type="inferred from homology"/>
<dbReference type="EMBL" id="PQWO01000002">
    <property type="protein sequence ID" value="PZD74821.1"/>
    <property type="molecule type" value="Genomic_DNA"/>
</dbReference>
<evidence type="ECO:0000256" key="2">
    <source>
        <dbReference type="ARBA" id="ARBA00023239"/>
    </source>
</evidence>
<keyword evidence="2 3" id="KW-0456">Lyase</keyword>
<evidence type="ECO:0000256" key="1">
    <source>
        <dbReference type="ARBA" id="ARBA00010681"/>
    </source>
</evidence>
<dbReference type="CDD" id="cd16339">
    <property type="entry name" value="CpcS"/>
    <property type="match status" value="1"/>
</dbReference>
<dbReference type="GO" id="GO:0017006">
    <property type="term" value="P:protein-tetrapyrrole linkage"/>
    <property type="evidence" value="ECO:0007669"/>
    <property type="project" value="UniProtKB-UniRule"/>
</dbReference>
<sequence>MDIHSFFQLSLGRWLVQRTSYSFVTQNSSMKTGEQSLEPLEALDPRILQICSEAEIDSALAQEGLTVTWKETTLGQPPQPQQIAIVVPAVQSTQHGVLLRSNPLLLSAYILGQDRSLTLTQATAERHSQERIWFASDNLRLRTTLVHAKGRCLLSTFCSEVRLGVKPETSNAGVMI</sequence>
<comment type="function">
    <text evidence="3">Covalently attaches a chromophore to Cys residue(s) of phycobiliproteins.</text>
</comment>
<name>A0A2W1K465_9CYAN</name>
<dbReference type="AlphaFoldDB" id="A0A2W1K465"/>
<dbReference type="Gene3D" id="2.40.128.20">
    <property type="match status" value="1"/>
</dbReference>
<dbReference type="EC" id="4.-.-.-" evidence="3"/>
<keyword evidence="5" id="KW-1185">Reference proteome</keyword>
<dbReference type="Pfam" id="PF09367">
    <property type="entry name" value="CpeS"/>
    <property type="match status" value="1"/>
</dbReference>
<accession>A0A2W1K465</accession>
<dbReference type="OrthoDB" id="554080at2"/>
<organism evidence="4 5">
    <name type="scientific">Acaryochloris thomasi RCC1774</name>
    <dbReference type="NCBI Taxonomy" id="1764569"/>
    <lineage>
        <taxon>Bacteria</taxon>
        <taxon>Bacillati</taxon>
        <taxon>Cyanobacteriota</taxon>
        <taxon>Cyanophyceae</taxon>
        <taxon>Acaryochloridales</taxon>
        <taxon>Acaryochloridaceae</taxon>
        <taxon>Acaryochloris</taxon>
        <taxon>Acaryochloris thomasi</taxon>
    </lineage>
</organism>
<evidence type="ECO:0000256" key="3">
    <source>
        <dbReference type="HAMAP-Rule" id="MF_01459"/>
    </source>
</evidence>
<evidence type="ECO:0000313" key="5">
    <source>
        <dbReference type="Proteomes" id="UP000248857"/>
    </source>
</evidence>
<dbReference type="InterPro" id="IPR018536">
    <property type="entry name" value="CpcS/CpeS"/>
</dbReference>
<evidence type="ECO:0000313" key="4">
    <source>
        <dbReference type="EMBL" id="PZD74821.1"/>
    </source>
</evidence>
<dbReference type="Proteomes" id="UP000248857">
    <property type="component" value="Unassembled WGS sequence"/>
</dbReference>
<comment type="caution">
    <text evidence="4">The sequence shown here is derived from an EMBL/GenBank/DDBJ whole genome shotgun (WGS) entry which is preliminary data.</text>
</comment>
<gene>
    <name evidence="4" type="primary">cpcU</name>
    <name evidence="3" type="synonym">cpcS</name>
    <name evidence="4" type="ORF">C1752_01062</name>
</gene>
<dbReference type="InterPro" id="IPR012674">
    <property type="entry name" value="Calycin"/>
</dbReference>
<comment type="similarity">
    <text evidence="1 3">Belongs to the CpcS/CpeS biliprotein lyase family.</text>
</comment>
<protein>
    <recommendedName>
        <fullName evidence="3">Chromophore lyase CpcS/CpeS</fullName>
        <ecNumber evidence="3">4.-.-.-</ecNumber>
    </recommendedName>
</protein>